<dbReference type="HOGENOM" id="CLU_3057335_0_0_2"/>
<dbReference type="EMBL" id="CP003098">
    <property type="protein sequence ID" value="AET31886.1"/>
    <property type="molecule type" value="Genomic_DNA"/>
</dbReference>
<dbReference type="AlphaFoldDB" id="G7VGH5"/>
<dbReference type="eggNOG" id="arCOG10118">
    <property type="taxonomic scope" value="Archaea"/>
</dbReference>
<reference evidence="1 2" key="1">
    <citation type="journal article" date="2012" name="J. Bacteriol.">
        <title>Complete genome sequence of strain 1860, a crenarchaeon of the genus pyrobaculum able to grow with various electron acceptors.</title>
        <authorList>
            <person name="Mardanov A.V."/>
            <person name="Gumerov V.M."/>
            <person name="Slobodkina G.B."/>
            <person name="Beletsky A.V."/>
            <person name="Bonch-Osmolovskaya E.A."/>
            <person name="Ravin N.V."/>
            <person name="Skryabin K.G."/>
        </authorList>
    </citation>
    <scope>NUCLEOTIDE SEQUENCE [LARGE SCALE GENOMIC DNA]</scope>
    <source>
        <strain evidence="1 2">1860</strain>
    </source>
</reference>
<protein>
    <recommendedName>
        <fullName evidence="3">Metal-binding protein</fullName>
    </recommendedName>
</protein>
<organism evidence="1 2">
    <name type="scientific">Pyrobaculum ferrireducens</name>
    <dbReference type="NCBI Taxonomy" id="1104324"/>
    <lineage>
        <taxon>Archaea</taxon>
        <taxon>Thermoproteota</taxon>
        <taxon>Thermoprotei</taxon>
        <taxon>Thermoproteales</taxon>
        <taxon>Thermoproteaceae</taxon>
        <taxon>Pyrobaculum</taxon>
    </lineage>
</organism>
<dbReference type="BioCyc" id="PSP1104324:GJSN-421-MONOMER"/>
<dbReference type="STRING" id="1104324.P186_0432"/>
<evidence type="ECO:0000313" key="2">
    <source>
        <dbReference type="Proteomes" id="UP000005867"/>
    </source>
</evidence>
<gene>
    <name evidence="1" type="ORF">P186_0432</name>
</gene>
<evidence type="ECO:0000313" key="1">
    <source>
        <dbReference type="EMBL" id="AET31886.1"/>
    </source>
</evidence>
<proteinExistence type="predicted"/>
<sequence>MLRPTADGLRCVLMPPEEWRTRKTQLEKYCNNGGSGCAVYAQYLAKRGGPHL</sequence>
<dbReference type="Proteomes" id="UP000005867">
    <property type="component" value="Chromosome"/>
</dbReference>
<evidence type="ECO:0008006" key="3">
    <source>
        <dbReference type="Google" id="ProtNLM"/>
    </source>
</evidence>
<dbReference type="OrthoDB" id="30921at2157"/>
<dbReference type="KEGG" id="pyr:P186_0432"/>
<accession>G7VGH5</accession>
<keyword evidence="2" id="KW-1185">Reference proteome</keyword>
<name>G7VGH5_9CREN</name>